<keyword evidence="2" id="KW-1185">Reference proteome</keyword>
<protein>
    <recommendedName>
        <fullName evidence="3">RNase H type-1 domain-containing protein</fullName>
    </recommendedName>
</protein>
<proteinExistence type="predicted"/>
<evidence type="ECO:0008006" key="3">
    <source>
        <dbReference type="Google" id="ProtNLM"/>
    </source>
</evidence>
<comment type="caution">
    <text evidence="1">The sequence shown here is derived from an EMBL/GenBank/DDBJ whole genome shotgun (WGS) entry which is preliminary data.</text>
</comment>
<evidence type="ECO:0000313" key="1">
    <source>
        <dbReference type="EMBL" id="MBA0626465.1"/>
    </source>
</evidence>
<sequence>MASCTYPWENISDPIMDKVKVCLQAVTMAEEMSFQDICVEGDALTKSRGEPPKFRRLHFKYVPREANKAAHGMALEGRRYEDPQYWMENVSRAVEGLVKRDRSSGNDGG</sequence>
<evidence type="ECO:0000313" key="2">
    <source>
        <dbReference type="Proteomes" id="UP000593561"/>
    </source>
</evidence>
<organism evidence="1 2">
    <name type="scientific">Gossypium davidsonii</name>
    <name type="common">Davidson's cotton</name>
    <name type="synonym">Gossypium klotzschianum subsp. davidsonii</name>
    <dbReference type="NCBI Taxonomy" id="34287"/>
    <lineage>
        <taxon>Eukaryota</taxon>
        <taxon>Viridiplantae</taxon>
        <taxon>Streptophyta</taxon>
        <taxon>Embryophyta</taxon>
        <taxon>Tracheophyta</taxon>
        <taxon>Spermatophyta</taxon>
        <taxon>Magnoliopsida</taxon>
        <taxon>eudicotyledons</taxon>
        <taxon>Gunneridae</taxon>
        <taxon>Pentapetalae</taxon>
        <taxon>rosids</taxon>
        <taxon>malvids</taxon>
        <taxon>Malvales</taxon>
        <taxon>Malvaceae</taxon>
        <taxon>Malvoideae</taxon>
        <taxon>Gossypium</taxon>
    </lineage>
</organism>
<dbReference type="Proteomes" id="UP000593561">
    <property type="component" value="Unassembled WGS sequence"/>
</dbReference>
<reference evidence="1 2" key="1">
    <citation type="journal article" date="2019" name="Genome Biol. Evol.">
        <title>Insights into the evolution of the New World diploid cottons (Gossypium, subgenus Houzingenia) based on genome sequencing.</title>
        <authorList>
            <person name="Grover C.E."/>
            <person name="Arick M.A. 2nd"/>
            <person name="Thrash A."/>
            <person name="Conover J.L."/>
            <person name="Sanders W.S."/>
            <person name="Peterson D.G."/>
            <person name="Frelichowski J.E."/>
            <person name="Scheffler J.A."/>
            <person name="Scheffler B.E."/>
            <person name="Wendel J.F."/>
        </authorList>
    </citation>
    <scope>NUCLEOTIDE SEQUENCE [LARGE SCALE GENOMIC DNA]</scope>
    <source>
        <strain evidence="1">27</strain>
        <tissue evidence="1">Leaf</tissue>
    </source>
</reference>
<dbReference type="AlphaFoldDB" id="A0A7J8SKV0"/>
<name>A0A7J8SKV0_GOSDV</name>
<gene>
    <name evidence="1" type="ORF">Godav_004131</name>
</gene>
<accession>A0A7J8SKV0</accession>
<dbReference type="EMBL" id="JABFAC010000010">
    <property type="protein sequence ID" value="MBA0626465.1"/>
    <property type="molecule type" value="Genomic_DNA"/>
</dbReference>